<dbReference type="CDD" id="cd06899">
    <property type="entry name" value="lectin_legume_LecRK_Arcelin_ConA"/>
    <property type="match status" value="1"/>
</dbReference>
<comment type="caution">
    <text evidence="13">The sequence shown here is derived from an EMBL/GenBank/DDBJ whole genome shotgun (WGS) entry which is preliminary data.</text>
</comment>
<dbReference type="InterPro" id="IPR001220">
    <property type="entry name" value="Legume_lectin_dom"/>
</dbReference>
<dbReference type="GO" id="GO:0004674">
    <property type="term" value="F:protein serine/threonine kinase activity"/>
    <property type="evidence" value="ECO:0007669"/>
    <property type="project" value="UniProtKB-KW"/>
</dbReference>
<feature type="compositionally biased region" description="Polar residues" evidence="10">
    <location>
        <begin position="676"/>
        <end position="686"/>
    </location>
</feature>
<evidence type="ECO:0000256" key="4">
    <source>
        <dbReference type="ARBA" id="ARBA00022679"/>
    </source>
</evidence>
<organism evidence="13 14">
    <name type="scientific">Ceratodon purpureus</name>
    <name type="common">Fire moss</name>
    <name type="synonym">Dicranum purpureum</name>
    <dbReference type="NCBI Taxonomy" id="3225"/>
    <lineage>
        <taxon>Eukaryota</taxon>
        <taxon>Viridiplantae</taxon>
        <taxon>Streptophyta</taxon>
        <taxon>Embryophyta</taxon>
        <taxon>Bryophyta</taxon>
        <taxon>Bryophytina</taxon>
        <taxon>Bryopsida</taxon>
        <taxon>Dicranidae</taxon>
        <taxon>Pseudoditrichales</taxon>
        <taxon>Ditrichaceae</taxon>
        <taxon>Ceratodon</taxon>
    </lineage>
</organism>
<evidence type="ECO:0000313" key="13">
    <source>
        <dbReference type="EMBL" id="KAG0555343.1"/>
    </source>
</evidence>
<dbReference type="Pfam" id="PF07714">
    <property type="entry name" value="PK_Tyr_Ser-Thr"/>
    <property type="match status" value="1"/>
</dbReference>
<evidence type="ECO:0000256" key="2">
    <source>
        <dbReference type="ARBA" id="ARBA00010217"/>
    </source>
</evidence>
<dbReference type="GO" id="GO:0005524">
    <property type="term" value="F:ATP binding"/>
    <property type="evidence" value="ECO:0007669"/>
    <property type="project" value="UniProtKB-UniRule"/>
</dbReference>
<dbReference type="GO" id="GO:0006952">
    <property type="term" value="P:defense response"/>
    <property type="evidence" value="ECO:0007669"/>
    <property type="project" value="UniProtKB-ARBA"/>
</dbReference>
<dbReference type="Gene3D" id="1.10.510.10">
    <property type="entry name" value="Transferase(Phosphotransferase) domain 1"/>
    <property type="match status" value="1"/>
</dbReference>
<dbReference type="Gene3D" id="2.60.120.200">
    <property type="match status" value="1"/>
</dbReference>
<dbReference type="SUPFAM" id="SSF49899">
    <property type="entry name" value="Concanavalin A-like lectins/glucanases"/>
    <property type="match status" value="1"/>
</dbReference>
<dbReference type="PANTHER" id="PTHR47973">
    <property type="entry name" value="CYSTEINE-RICH RECEPTOR-LIKE PROTEIN KINASE 3"/>
    <property type="match status" value="1"/>
</dbReference>
<dbReference type="FunFam" id="3.30.200.20:FF:000162">
    <property type="entry name" value="Adenine nucleotide alpha hydrolase-like domain kinase"/>
    <property type="match status" value="1"/>
</dbReference>
<sequence>MAFLDHGPYQQTIRGCRLLLYLLMLLLSLFISVSGIPGPGTNFTFGTGVNSLDEWILAEDAQYNRTTQSILLTANSTRTQGQFACGMFFYHEKVAIRETSFSTTFTFTIRTPYDSWGDGFAFTFREDAVTAGSAGEYLCLLSSKTDANPENHVFAVEFDTFKNDYDPSNNHIGVDVHAIDSVSTYNLCGGVVENCTYLVNHGEFTAWIDYDSPKQLLEVRFSNGSSMGPQGVHKPATAVIVQNIDLSSVVLDEMYVGFVGGTGLKFEIHEILSWSFNSSFAPGGKRGDRNTNKKLALGLSIPLAAVALCSIVACAVILHRLLKQSAAFRALEQELVRQQVQACLYSYNDIKAATRDFHLSNKLGEGGFGIVYKGTLADGTRIAAKRLLRSRHAEGFLNEVVLITGIRHRNLVKLRGCCIKDKQQILVYEYVENKNLAEALWGPGNNYILDWSTRFKICEGIARGLAYLHEDSQPRIIHRDIKATNILLDKEWKAKIADFGLARLFPDEQSHLSTMHIAGTMGYMAPEYATRGQLTDKADVYSFGVLMFEVISGRKNIDFTAAPPERVYLLEWAWNCYEENCLFDLLDVRLSLDHVPLPEVHRALMVAIFCIQPSPSRRPSMSSVLAMLLGEAKLEAVMRLPHISTSEHARLLAEVDLSSPFSTPPNKGLLRLRSVPESTPGSSNVLDISDLEAR</sequence>
<dbReference type="Gene3D" id="3.30.200.20">
    <property type="entry name" value="Phosphorylase Kinase, domain 1"/>
    <property type="match status" value="1"/>
</dbReference>
<dbReference type="Pfam" id="PF00139">
    <property type="entry name" value="Lectin_legB"/>
    <property type="match status" value="1"/>
</dbReference>
<evidence type="ECO:0000256" key="11">
    <source>
        <dbReference type="SAM" id="Phobius"/>
    </source>
</evidence>
<keyword evidence="11" id="KW-0812">Transmembrane</keyword>
<evidence type="ECO:0000256" key="6">
    <source>
        <dbReference type="ARBA" id="ARBA00022741"/>
    </source>
</evidence>
<feature type="transmembrane region" description="Helical" evidence="11">
    <location>
        <begin position="18"/>
        <end position="36"/>
    </location>
</feature>
<feature type="transmembrane region" description="Helical" evidence="11">
    <location>
        <begin position="295"/>
        <end position="318"/>
    </location>
</feature>
<dbReference type="FunFam" id="1.10.510.10:FF:000336">
    <property type="entry name" value="Cysteine-rich receptor-like protein kinase 2"/>
    <property type="match status" value="1"/>
</dbReference>
<dbReference type="InterPro" id="IPR001245">
    <property type="entry name" value="Ser-Thr/Tyr_kinase_cat_dom"/>
</dbReference>
<dbReference type="GO" id="GO:0030246">
    <property type="term" value="F:carbohydrate binding"/>
    <property type="evidence" value="ECO:0007669"/>
    <property type="project" value="UniProtKB-KW"/>
</dbReference>
<keyword evidence="8 9" id="KW-0067">ATP-binding</keyword>
<dbReference type="InterPro" id="IPR017441">
    <property type="entry name" value="Protein_kinase_ATP_BS"/>
</dbReference>
<feature type="binding site" evidence="9">
    <location>
        <position position="385"/>
    </location>
    <ligand>
        <name>ATP</name>
        <dbReference type="ChEBI" id="CHEBI:30616"/>
    </ligand>
</feature>
<evidence type="ECO:0000256" key="7">
    <source>
        <dbReference type="ARBA" id="ARBA00022777"/>
    </source>
</evidence>
<dbReference type="SMART" id="SM00220">
    <property type="entry name" value="S_TKc"/>
    <property type="match status" value="1"/>
</dbReference>
<evidence type="ECO:0000256" key="5">
    <source>
        <dbReference type="ARBA" id="ARBA00022734"/>
    </source>
</evidence>
<name>A0A8T0G7W1_CERPU</name>
<reference evidence="13" key="1">
    <citation type="submission" date="2020-06" db="EMBL/GenBank/DDBJ databases">
        <title>WGS assembly of Ceratodon purpureus strain R40.</title>
        <authorList>
            <person name="Carey S.B."/>
            <person name="Jenkins J."/>
            <person name="Shu S."/>
            <person name="Lovell J.T."/>
            <person name="Sreedasyam A."/>
            <person name="Maumus F."/>
            <person name="Tiley G.P."/>
            <person name="Fernandez-Pozo N."/>
            <person name="Barry K."/>
            <person name="Chen C."/>
            <person name="Wang M."/>
            <person name="Lipzen A."/>
            <person name="Daum C."/>
            <person name="Saski C.A."/>
            <person name="Payton A.C."/>
            <person name="Mcbreen J.C."/>
            <person name="Conrad R.E."/>
            <person name="Kollar L.M."/>
            <person name="Olsson S."/>
            <person name="Huttunen S."/>
            <person name="Landis J.B."/>
            <person name="Wickett N.J."/>
            <person name="Johnson M.G."/>
            <person name="Rensing S.A."/>
            <person name="Grimwood J."/>
            <person name="Schmutz J."/>
            <person name="Mcdaniel S.F."/>
        </authorList>
    </citation>
    <scope>NUCLEOTIDE SEQUENCE</scope>
    <source>
        <strain evidence="13">R40</strain>
    </source>
</reference>
<feature type="region of interest" description="Disordered" evidence="10">
    <location>
        <begin position="671"/>
        <end position="694"/>
    </location>
</feature>
<keyword evidence="3" id="KW-0723">Serine/threonine-protein kinase</keyword>
<evidence type="ECO:0000313" key="14">
    <source>
        <dbReference type="Proteomes" id="UP000822688"/>
    </source>
</evidence>
<dbReference type="PROSITE" id="PS50011">
    <property type="entry name" value="PROTEIN_KINASE_DOM"/>
    <property type="match status" value="1"/>
</dbReference>
<comment type="similarity">
    <text evidence="2">In the C-terminal section; belongs to the protein kinase superfamily. Ser/Thr protein kinase family.</text>
</comment>
<dbReference type="PROSITE" id="PS00107">
    <property type="entry name" value="PROTEIN_KINASE_ATP"/>
    <property type="match status" value="1"/>
</dbReference>
<evidence type="ECO:0000256" key="8">
    <source>
        <dbReference type="ARBA" id="ARBA00022840"/>
    </source>
</evidence>
<dbReference type="CDD" id="cd14066">
    <property type="entry name" value="STKc_IRAK"/>
    <property type="match status" value="1"/>
</dbReference>
<evidence type="ECO:0000259" key="12">
    <source>
        <dbReference type="PROSITE" id="PS50011"/>
    </source>
</evidence>
<dbReference type="EMBL" id="CM026433">
    <property type="protein sequence ID" value="KAG0555343.1"/>
    <property type="molecule type" value="Genomic_DNA"/>
</dbReference>
<dbReference type="InterPro" id="IPR008271">
    <property type="entry name" value="Ser/Thr_kinase_AS"/>
</dbReference>
<protein>
    <recommendedName>
        <fullName evidence="12">Protein kinase domain-containing protein</fullName>
    </recommendedName>
</protein>
<gene>
    <name evidence="13" type="ORF">KC19_12G162500</name>
</gene>
<accession>A0A8T0G7W1</accession>
<keyword evidence="11" id="KW-1133">Transmembrane helix</keyword>
<keyword evidence="11" id="KW-0472">Membrane</keyword>
<proteinExistence type="inferred from homology"/>
<dbReference type="Proteomes" id="UP000822688">
    <property type="component" value="Chromosome 12"/>
</dbReference>
<feature type="domain" description="Protein kinase" evidence="12">
    <location>
        <begin position="357"/>
        <end position="634"/>
    </location>
</feature>
<keyword evidence="7" id="KW-0418">Kinase</keyword>
<evidence type="ECO:0000256" key="10">
    <source>
        <dbReference type="SAM" id="MobiDB-lite"/>
    </source>
</evidence>
<dbReference type="InterPro" id="IPR000719">
    <property type="entry name" value="Prot_kinase_dom"/>
</dbReference>
<keyword evidence="5" id="KW-0430">Lectin</keyword>
<dbReference type="PROSITE" id="PS00108">
    <property type="entry name" value="PROTEIN_KINASE_ST"/>
    <property type="match status" value="1"/>
</dbReference>
<keyword evidence="4" id="KW-0808">Transferase</keyword>
<evidence type="ECO:0000256" key="9">
    <source>
        <dbReference type="PROSITE-ProRule" id="PRU10141"/>
    </source>
</evidence>
<evidence type="ECO:0000256" key="3">
    <source>
        <dbReference type="ARBA" id="ARBA00022527"/>
    </source>
</evidence>
<keyword evidence="14" id="KW-1185">Reference proteome</keyword>
<dbReference type="SUPFAM" id="SSF56112">
    <property type="entry name" value="Protein kinase-like (PK-like)"/>
    <property type="match status" value="1"/>
</dbReference>
<dbReference type="InterPro" id="IPR011009">
    <property type="entry name" value="Kinase-like_dom_sf"/>
</dbReference>
<dbReference type="AlphaFoldDB" id="A0A8T0G7W1"/>
<comment type="similarity">
    <text evidence="1">In the N-terminal section; belongs to the leguminous lectin family.</text>
</comment>
<dbReference type="InterPro" id="IPR013320">
    <property type="entry name" value="ConA-like_dom_sf"/>
</dbReference>
<dbReference type="InterPro" id="IPR052059">
    <property type="entry name" value="CR_Ser/Thr_kinase"/>
</dbReference>
<evidence type="ECO:0000256" key="1">
    <source>
        <dbReference type="ARBA" id="ARBA00008536"/>
    </source>
</evidence>
<keyword evidence="6 9" id="KW-0547">Nucleotide-binding</keyword>